<dbReference type="AlphaFoldDB" id="A0A8W8M4C6"/>
<evidence type="ECO:0000313" key="5">
    <source>
        <dbReference type="Proteomes" id="UP000005408"/>
    </source>
</evidence>
<evidence type="ECO:0000259" key="3">
    <source>
        <dbReference type="PROSITE" id="PS50119"/>
    </source>
</evidence>
<dbReference type="PANTHER" id="PTHR25462:SF300">
    <property type="entry name" value="RING-TYPE DOMAIN-CONTAINING PROTEIN"/>
    <property type="match status" value="1"/>
</dbReference>
<dbReference type="Gene3D" id="3.30.160.60">
    <property type="entry name" value="Classic Zinc Finger"/>
    <property type="match status" value="1"/>
</dbReference>
<dbReference type="Proteomes" id="UP000005408">
    <property type="component" value="Unassembled WGS sequence"/>
</dbReference>
<dbReference type="SUPFAM" id="SSF57845">
    <property type="entry name" value="B-box zinc-binding domain"/>
    <property type="match status" value="1"/>
</dbReference>
<dbReference type="SMART" id="SM00336">
    <property type="entry name" value="BBOX"/>
    <property type="match status" value="2"/>
</dbReference>
<feature type="domain" description="B box-type" evidence="3">
    <location>
        <begin position="58"/>
        <end position="100"/>
    </location>
</feature>
<feature type="domain" description="B box-type" evidence="3">
    <location>
        <begin position="9"/>
        <end position="54"/>
    </location>
</feature>
<keyword evidence="1" id="KW-0863">Zinc-finger</keyword>
<name>A0A8W8M4C6_MAGGI</name>
<dbReference type="InterPro" id="IPR047153">
    <property type="entry name" value="TRIM45/56/19-like"/>
</dbReference>
<keyword evidence="2" id="KW-0175">Coiled coil</keyword>
<dbReference type="InterPro" id="IPR000315">
    <property type="entry name" value="Znf_B-box"/>
</dbReference>
<evidence type="ECO:0000256" key="2">
    <source>
        <dbReference type="SAM" id="Coils"/>
    </source>
</evidence>
<dbReference type="CDD" id="cd19756">
    <property type="entry name" value="Bbox2"/>
    <property type="match status" value="1"/>
</dbReference>
<evidence type="ECO:0000313" key="4">
    <source>
        <dbReference type="EnsemblMetazoa" id="G31112.1:cds"/>
    </source>
</evidence>
<proteinExistence type="predicted"/>
<dbReference type="EnsemblMetazoa" id="G31112.1">
    <property type="protein sequence ID" value="G31112.1:cds"/>
    <property type="gene ID" value="G31112"/>
</dbReference>
<protein>
    <recommendedName>
        <fullName evidence="3">B box-type domain-containing protein</fullName>
    </recommendedName>
</protein>
<keyword evidence="5" id="KW-1185">Reference proteome</keyword>
<feature type="coiled-coil region" evidence="2">
    <location>
        <begin position="159"/>
        <end position="186"/>
    </location>
</feature>
<dbReference type="GO" id="GO:0008270">
    <property type="term" value="F:zinc ion binding"/>
    <property type="evidence" value="ECO:0007669"/>
    <property type="project" value="UniProtKB-KW"/>
</dbReference>
<sequence length="275" mass="31303">MDHRRNNAQDVLRCHLCETPLPPMYCDICNLNLCKPCVGEHLSDESTEHKVVPFRKRGSTLYCSKHSTKLCDLHCEQCDIPICVQCVSSDEHLGHKQKDILIFLENKNEALQKDLKELEISIYPKYQEIASNISVQKSDLSEHAKKLKTALDEQGEILHREIDNVIKELKNEVDKIESKYFAVLDTKAGEIKDNISEITQIIADVKKLINSNNVSLVSSYTSKFAKFRRFPPKLKVALPSLSPQKINKQQIYQQFGSLSAVGITPQDYDYPSDSP</sequence>
<keyword evidence="1" id="KW-0862">Zinc</keyword>
<reference evidence="4" key="1">
    <citation type="submission" date="2022-08" db="UniProtKB">
        <authorList>
            <consortium name="EnsemblMetazoa"/>
        </authorList>
    </citation>
    <scope>IDENTIFICATION</scope>
    <source>
        <strain evidence="4">05x7-T-G4-1.051#20</strain>
    </source>
</reference>
<dbReference type="PANTHER" id="PTHR25462">
    <property type="entry name" value="BONUS, ISOFORM C-RELATED"/>
    <property type="match status" value="1"/>
</dbReference>
<evidence type="ECO:0000256" key="1">
    <source>
        <dbReference type="PROSITE-ProRule" id="PRU00024"/>
    </source>
</evidence>
<accession>A0A8W8M4C6</accession>
<dbReference type="PROSITE" id="PS50119">
    <property type="entry name" value="ZF_BBOX"/>
    <property type="match status" value="2"/>
</dbReference>
<organism evidence="4 5">
    <name type="scientific">Magallana gigas</name>
    <name type="common">Pacific oyster</name>
    <name type="synonym">Crassostrea gigas</name>
    <dbReference type="NCBI Taxonomy" id="29159"/>
    <lineage>
        <taxon>Eukaryota</taxon>
        <taxon>Metazoa</taxon>
        <taxon>Spiralia</taxon>
        <taxon>Lophotrochozoa</taxon>
        <taxon>Mollusca</taxon>
        <taxon>Bivalvia</taxon>
        <taxon>Autobranchia</taxon>
        <taxon>Pteriomorphia</taxon>
        <taxon>Ostreida</taxon>
        <taxon>Ostreoidea</taxon>
        <taxon>Ostreidae</taxon>
        <taxon>Magallana</taxon>
    </lineage>
</organism>
<keyword evidence="1" id="KW-0479">Metal-binding</keyword>